<proteinExistence type="predicted"/>
<evidence type="ECO:0000313" key="2">
    <source>
        <dbReference type="EMBL" id="MDD2106278.1"/>
    </source>
</evidence>
<keyword evidence="1" id="KW-0233">DNA recombination</keyword>
<dbReference type="EMBL" id="JANIAM010000020">
    <property type="protein sequence ID" value="MDD2114445.1"/>
    <property type="molecule type" value="Genomic_DNA"/>
</dbReference>
<sequence length="566" mass="64397">MIKGNTAAAAQLDEELEALDIQQEDLAVDLYATAPPEKPGRIFWEEDRYVQLGLGSVDCSLFMSRLSNEDKESFKKHILTHGEDQILSSSSLLHLVRAFAYSGRELPPKKFDVIWASRSLDNINFRHTKYKIRKFLEYWSDRYPDAVSNDALNFLAQAAPFKNKSNNVESDDPEKSWLSDDEYADVMKAIWNFYDETNAHQPTLIRLLSMQYARRPVQLRSLKFCDLKSGTEKMLSQIPDPEIHFPSAKEQDADVDFRGGKFEIHPVADHLWNMLTIQKKHIKVLFFETMGIELSESQLEQVPVFTTALRIKNACDSLKNKLGLNPALNTSDSLFHLPSGLIGKVLSYEGNGGSTDARKRNYPVHPPLPISVRTGQPIVVNATRLRHTRVRQLARQGVKKSVISYWLGHNDDNALKSYYHDPAEEARQLDQAMSKGLTPIAMAFHGRIICTDAESTHPTDPSKRVELAKGYQLHYVGRCGKYSFCSTTSIPIPCYMCKNFEPLIDAPHQEVLEALLYRQQQEQELIRPGSMRNLLNPIDLSMDIIAVRRCIQLCDAKRKSMNQPQC</sequence>
<dbReference type="InterPro" id="IPR013762">
    <property type="entry name" value="Integrase-like_cat_sf"/>
</dbReference>
<dbReference type="EMBL" id="JANIAN010000008">
    <property type="protein sequence ID" value="MDD2106278.1"/>
    <property type="molecule type" value="Genomic_DNA"/>
</dbReference>
<evidence type="ECO:0000256" key="1">
    <source>
        <dbReference type="ARBA" id="ARBA00023172"/>
    </source>
</evidence>
<dbReference type="Gene3D" id="1.10.443.10">
    <property type="entry name" value="Intergrase catalytic core"/>
    <property type="match status" value="1"/>
</dbReference>
<dbReference type="GO" id="GO:0015074">
    <property type="term" value="P:DNA integration"/>
    <property type="evidence" value="ECO:0007669"/>
    <property type="project" value="InterPro"/>
</dbReference>
<gene>
    <name evidence="2" type="ORF">NP533_08675</name>
    <name evidence="3" type="ORF">NP554_21940</name>
</gene>
<dbReference type="GO" id="GO:0006310">
    <property type="term" value="P:DNA recombination"/>
    <property type="evidence" value="ECO:0007669"/>
    <property type="project" value="UniProtKB-KW"/>
</dbReference>
<organism evidence="3 4">
    <name type="scientific">Pseudomonas asiatica</name>
    <dbReference type="NCBI Taxonomy" id="2219225"/>
    <lineage>
        <taxon>Bacteria</taxon>
        <taxon>Pseudomonadati</taxon>
        <taxon>Pseudomonadota</taxon>
        <taxon>Gammaproteobacteria</taxon>
        <taxon>Pseudomonadales</taxon>
        <taxon>Pseudomonadaceae</taxon>
        <taxon>Pseudomonas</taxon>
    </lineage>
</organism>
<comment type="caution">
    <text evidence="3">The sequence shown here is derived from an EMBL/GenBank/DDBJ whole genome shotgun (WGS) entry which is preliminary data.</text>
</comment>
<evidence type="ECO:0000313" key="4">
    <source>
        <dbReference type="Proteomes" id="UP001150728"/>
    </source>
</evidence>
<protein>
    <submittedName>
        <fullName evidence="3">Site-specific integrase</fullName>
    </submittedName>
</protein>
<dbReference type="SUPFAM" id="SSF56349">
    <property type="entry name" value="DNA breaking-rejoining enzymes"/>
    <property type="match status" value="1"/>
</dbReference>
<dbReference type="RefSeq" id="WP_087534958.1">
    <property type="nucleotide sequence ID" value="NZ_JANIAM010000020.1"/>
</dbReference>
<dbReference type="GO" id="GO:0003677">
    <property type="term" value="F:DNA binding"/>
    <property type="evidence" value="ECO:0007669"/>
    <property type="project" value="InterPro"/>
</dbReference>
<name>A0A9X4DE74_9PSED</name>
<dbReference type="AlphaFoldDB" id="A0A9X4DE74"/>
<dbReference type="Proteomes" id="UP001150728">
    <property type="component" value="Unassembled WGS sequence"/>
</dbReference>
<dbReference type="Proteomes" id="UP001150678">
    <property type="component" value="Unassembled WGS sequence"/>
</dbReference>
<accession>A0A9X4DE74</accession>
<dbReference type="InterPro" id="IPR011010">
    <property type="entry name" value="DNA_brk_join_enz"/>
</dbReference>
<evidence type="ECO:0000313" key="3">
    <source>
        <dbReference type="EMBL" id="MDD2114445.1"/>
    </source>
</evidence>
<reference evidence="3" key="1">
    <citation type="submission" date="2022-07" db="EMBL/GenBank/DDBJ databases">
        <title>Multi-strain Analysis of Pseudomonas putida Reveals Metabolic and Genetic Diversity.</title>
        <authorList>
            <person name="Monk J.M."/>
        </authorList>
    </citation>
    <scope>NUCLEOTIDE SEQUENCE</scope>
    <source>
        <strain evidence="2">17514</strain>
        <strain evidence="3">17633</strain>
    </source>
</reference>